<evidence type="ECO:0000256" key="5">
    <source>
        <dbReference type="ARBA" id="ARBA00022475"/>
    </source>
</evidence>
<gene>
    <name evidence="15" type="ORF">MPC4_70189</name>
</gene>
<comment type="similarity">
    <text evidence="13">Belongs to the NiCoT transporter (TC 2.A.52) family.</text>
</comment>
<keyword evidence="14" id="KW-0732">Signal</keyword>
<dbReference type="GO" id="GO:0015099">
    <property type="term" value="F:nickel cation transmembrane transporter activity"/>
    <property type="evidence" value="ECO:0007669"/>
    <property type="project" value="UniProtKB-UniRule"/>
</dbReference>
<dbReference type="GO" id="GO:0006824">
    <property type="term" value="P:cobalt ion transport"/>
    <property type="evidence" value="ECO:0007669"/>
    <property type="project" value="UniProtKB-KW"/>
</dbReference>
<keyword evidence="9" id="KW-0406">Ion transport</keyword>
<keyword evidence="7 13" id="KW-0812">Transmembrane</keyword>
<evidence type="ECO:0000256" key="13">
    <source>
        <dbReference type="RuleBase" id="RU362101"/>
    </source>
</evidence>
<dbReference type="Pfam" id="PF03824">
    <property type="entry name" value="NicO"/>
    <property type="match status" value="1"/>
</dbReference>
<evidence type="ECO:0000256" key="11">
    <source>
        <dbReference type="ARBA" id="ARBA00023136"/>
    </source>
</evidence>
<dbReference type="AlphaFoldDB" id="A0A8B6MC91"/>
<name>A0A8B6MC91_METTU</name>
<dbReference type="RefSeq" id="WP_174513903.1">
    <property type="nucleotide sequence ID" value="NZ_CABFMQ020000131.1"/>
</dbReference>
<feature type="transmembrane region" description="Helical" evidence="13">
    <location>
        <begin position="324"/>
        <end position="345"/>
    </location>
</feature>
<evidence type="ECO:0000256" key="9">
    <source>
        <dbReference type="ARBA" id="ARBA00023065"/>
    </source>
</evidence>
<evidence type="ECO:0000256" key="6">
    <source>
        <dbReference type="ARBA" id="ARBA00022596"/>
    </source>
</evidence>
<dbReference type="GO" id="GO:0032025">
    <property type="term" value="P:response to cobalt ion"/>
    <property type="evidence" value="ECO:0007669"/>
    <property type="project" value="TreeGrafter"/>
</dbReference>
<evidence type="ECO:0000256" key="14">
    <source>
        <dbReference type="SAM" id="SignalP"/>
    </source>
</evidence>
<evidence type="ECO:0000313" key="15">
    <source>
        <dbReference type="EMBL" id="VTZ52301.1"/>
    </source>
</evidence>
<dbReference type="GO" id="GO:0010045">
    <property type="term" value="P:response to nickel cation"/>
    <property type="evidence" value="ECO:0007669"/>
    <property type="project" value="TreeGrafter"/>
</dbReference>
<dbReference type="GO" id="GO:0046583">
    <property type="term" value="F:monoatomic cation efflux transmembrane transporter activity"/>
    <property type="evidence" value="ECO:0007669"/>
    <property type="project" value="TreeGrafter"/>
</dbReference>
<dbReference type="Proteomes" id="UP000485880">
    <property type="component" value="Unassembled WGS sequence"/>
</dbReference>
<dbReference type="PANTHER" id="PTHR40659:SF1">
    <property type="entry name" value="NICKEL_COBALT EFFLUX SYSTEM RCNA"/>
    <property type="match status" value="1"/>
</dbReference>
<dbReference type="GO" id="GO:0005886">
    <property type="term" value="C:plasma membrane"/>
    <property type="evidence" value="ECO:0007669"/>
    <property type="project" value="UniProtKB-SubCell"/>
</dbReference>
<comment type="function">
    <text evidence="1">Efflux system for nickel and cobalt.</text>
</comment>
<evidence type="ECO:0000256" key="3">
    <source>
        <dbReference type="ARBA" id="ARBA00022426"/>
    </source>
</evidence>
<feature type="chain" id="PRO_5033006165" description="Nickel/cobalt efflux system" evidence="14">
    <location>
        <begin position="28"/>
        <end position="352"/>
    </location>
</feature>
<keyword evidence="10" id="KW-0921">Nickel transport</keyword>
<evidence type="ECO:0000256" key="4">
    <source>
        <dbReference type="ARBA" id="ARBA00022448"/>
    </source>
</evidence>
<keyword evidence="11 13" id="KW-0472">Membrane</keyword>
<organism evidence="15 16">
    <name type="scientific">Methylocella tundrae</name>
    <dbReference type="NCBI Taxonomy" id="227605"/>
    <lineage>
        <taxon>Bacteria</taxon>
        <taxon>Pseudomonadati</taxon>
        <taxon>Pseudomonadota</taxon>
        <taxon>Alphaproteobacteria</taxon>
        <taxon>Hyphomicrobiales</taxon>
        <taxon>Beijerinckiaceae</taxon>
        <taxon>Methylocella</taxon>
    </lineage>
</organism>
<feature type="signal peptide" evidence="14">
    <location>
        <begin position="1"/>
        <end position="27"/>
    </location>
</feature>
<dbReference type="PANTHER" id="PTHR40659">
    <property type="entry name" value="NICKEL/COBALT EFFLUX SYSTEM RCNA"/>
    <property type="match status" value="1"/>
</dbReference>
<feature type="transmembrane region" description="Helical" evidence="13">
    <location>
        <begin position="247"/>
        <end position="268"/>
    </location>
</feature>
<keyword evidence="5" id="KW-1003">Cell membrane</keyword>
<feature type="transmembrane region" description="Helical" evidence="13">
    <location>
        <begin position="274"/>
        <end position="303"/>
    </location>
</feature>
<sequence>MKPSFRFSPLAVCALFLAAAFATQSLAQGAHHPFAVGVNEGAASATGFSGWLLAQESGFYRLLTGAIRAARESASAGWTLAGLSFGYGVFHAAGPGHGKAVIASYMVANERVLRRGLVICLAAALLQGFVAVALVGVAFLMLGTTAKHMTAAANVIEIASYAGVIILGAMLLAAKGAAVVALWRQAPARKLAPELAGAFGPALAAGGMSARFFADDCSAAHMHGPDCGHFHAADPATLDAGFSWKKALLTVAAAGSRPCSGAILVLVFASAQDIFLAGCGAVLAMSLGVAITTGALATSAVFAKKAAARFVGADSWRAMMAGRLFEAAAALAVLVFGLALLMTTLSGGVMRG</sequence>
<keyword evidence="16" id="KW-1185">Reference proteome</keyword>
<evidence type="ECO:0000256" key="8">
    <source>
        <dbReference type="ARBA" id="ARBA00022989"/>
    </source>
</evidence>
<feature type="transmembrane region" description="Helical" evidence="13">
    <location>
        <begin position="116"/>
        <end position="141"/>
    </location>
</feature>
<keyword evidence="12" id="KW-0170">Cobalt</keyword>
<proteinExistence type="inferred from homology"/>
<evidence type="ECO:0000256" key="7">
    <source>
        <dbReference type="ARBA" id="ARBA00022692"/>
    </source>
</evidence>
<dbReference type="InterPro" id="IPR051224">
    <property type="entry name" value="NiCoT_RcnA"/>
</dbReference>
<accession>A0A8B6MC91</accession>
<evidence type="ECO:0000256" key="2">
    <source>
        <dbReference type="ARBA" id="ARBA00004651"/>
    </source>
</evidence>
<reference evidence="15 16" key="1">
    <citation type="submission" date="2019-05" db="EMBL/GenBank/DDBJ databases">
        <authorList>
            <person name="Farhan Ul Haque M."/>
        </authorList>
    </citation>
    <scope>NUCLEOTIDE SEQUENCE [LARGE SCALE GENOMIC DNA]</scope>
    <source>
        <strain evidence="15">2</strain>
    </source>
</reference>
<keyword evidence="4 13" id="KW-0813">Transport</keyword>
<keyword evidence="8 13" id="KW-1133">Transmembrane helix</keyword>
<evidence type="ECO:0000313" key="16">
    <source>
        <dbReference type="Proteomes" id="UP000485880"/>
    </source>
</evidence>
<evidence type="ECO:0000256" key="12">
    <source>
        <dbReference type="ARBA" id="ARBA00023285"/>
    </source>
</evidence>
<protein>
    <recommendedName>
        <fullName evidence="13">Nickel/cobalt efflux system</fullName>
    </recommendedName>
</protein>
<comment type="caution">
    <text evidence="15">The sequence shown here is derived from an EMBL/GenBank/DDBJ whole genome shotgun (WGS) entry which is preliminary data.</text>
</comment>
<evidence type="ECO:0000256" key="10">
    <source>
        <dbReference type="ARBA" id="ARBA00023112"/>
    </source>
</evidence>
<keyword evidence="6" id="KW-0533">Nickel</keyword>
<comment type="subcellular location">
    <subcellularLocation>
        <location evidence="2 13">Cell membrane</location>
        <topology evidence="2 13">Multi-pass membrane protein</topology>
    </subcellularLocation>
</comment>
<keyword evidence="3" id="KW-0171">Cobalt transport</keyword>
<dbReference type="EMBL" id="CABFMQ020000131">
    <property type="protein sequence ID" value="VTZ52301.1"/>
    <property type="molecule type" value="Genomic_DNA"/>
</dbReference>
<evidence type="ECO:0000256" key="1">
    <source>
        <dbReference type="ARBA" id="ARBA00002510"/>
    </source>
</evidence>
<feature type="transmembrane region" description="Helical" evidence="13">
    <location>
        <begin position="161"/>
        <end position="183"/>
    </location>
</feature>
<dbReference type="InterPro" id="IPR011541">
    <property type="entry name" value="Ni/Co_transpt_high_affinity"/>
</dbReference>